<dbReference type="AlphaFoldDB" id="A0A0M8MTI1"/>
<dbReference type="PROSITE" id="PS51112">
    <property type="entry name" value="AMMECR1"/>
    <property type="match status" value="1"/>
</dbReference>
<evidence type="ECO:0000259" key="1">
    <source>
        <dbReference type="PROSITE" id="PS51112"/>
    </source>
</evidence>
<dbReference type="VEuPathDB" id="FungiDB:Malapachy_0193"/>
<dbReference type="InterPro" id="IPR036071">
    <property type="entry name" value="AMMECR1_dom_sf"/>
</dbReference>
<dbReference type="OrthoDB" id="24630at2759"/>
<sequence length="210" mass="23611">MPEEIQATKAHCAYCFSALHKACGKAPVYTPDVPGTGKEAPVFVSWYIRPQPEKDHQLRGCIGTFSPQVLPDGLKEYAIRAGMHDPRFHPIQAAELPQLECSVSYLTPMEPCRHWEDWDIGVHGIYIHLKNPVQDHTHGHTMPKVLTATFLPEVAPAQGWSKKETIDHAIQKAGWRGSIDDTMRTSLEVSRYRSHQATLTYQEYIAQAGL</sequence>
<keyword evidence="3" id="KW-1185">Reference proteome</keyword>
<organism evidence="2 3">
    <name type="scientific">Malassezia pachydermatis</name>
    <dbReference type="NCBI Taxonomy" id="77020"/>
    <lineage>
        <taxon>Eukaryota</taxon>
        <taxon>Fungi</taxon>
        <taxon>Dikarya</taxon>
        <taxon>Basidiomycota</taxon>
        <taxon>Ustilaginomycotina</taxon>
        <taxon>Malasseziomycetes</taxon>
        <taxon>Malasseziales</taxon>
        <taxon>Malasseziaceae</taxon>
        <taxon>Malassezia</taxon>
    </lineage>
</organism>
<evidence type="ECO:0000313" key="2">
    <source>
        <dbReference type="EMBL" id="KOS13470.1"/>
    </source>
</evidence>
<reference evidence="2 3" key="1">
    <citation type="submission" date="2015-07" db="EMBL/GenBank/DDBJ databases">
        <title>Draft Genome Sequence of Malassezia furfur CBS1878 and Malassezia pachydermatis CBS1879.</title>
        <authorList>
            <person name="Triana S."/>
            <person name="Ohm R."/>
            <person name="Gonzalez A."/>
            <person name="DeCock H."/>
            <person name="Restrepo S."/>
            <person name="Celis A."/>
        </authorList>
    </citation>
    <scope>NUCLEOTIDE SEQUENCE [LARGE SCALE GENOMIC DNA]</scope>
    <source>
        <strain evidence="2 3">CBS 1879</strain>
    </source>
</reference>
<dbReference type="Gene3D" id="3.30.700.20">
    <property type="entry name" value="Hypothetical protein ph0010, domain 1"/>
    <property type="match status" value="1"/>
</dbReference>
<dbReference type="InterPro" id="IPR023473">
    <property type="entry name" value="AMMECR1"/>
</dbReference>
<gene>
    <name evidence="2" type="ORF">Malapachy_0193</name>
</gene>
<dbReference type="Proteomes" id="UP000037751">
    <property type="component" value="Unassembled WGS sequence"/>
</dbReference>
<accession>A0A0M8MTI1</accession>
<dbReference type="PANTHER" id="PTHR13016:SF0">
    <property type="entry name" value="AMME SYNDROME CANDIDATE GENE 1 PROTEIN"/>
    <property type="match status" value="1"/>
</dbReference>
<dbReference type="PANTHER" id="PTHR13016">
    <property type="entry name" value="AMMECR1 HOMOLOG"/>
    <property type="match status" value="1"/>
</dbReference>
<dbReference type="InterPro" id="IPR002733">
    <property type="entry name" value="AMMECR1_domain"/>
</dbReference>
<protein>
    <recommendedName>
        <fullName evidence="1">AMMECR1 domain-containing protein</fullName>
    </recommendedName>
</protein>
<evidence type="ECO:0000313" key="3">
    <source>
        <dbReference type="Proteomes" id="UP000037751"/>
    </source>
</evidence>
<dbReference type="EMBL" id="LGAV01000006">
    <property type="protein sequence ID" value="KOS13470.1"/>
    <property type="molecule type" value="Genomic_DNA"/>
</dbReference>
<dbReference type="SUPFAM" id="SSF143447">
    <property type="entry name" value="AMMECR1-like"/>
    <property type="match status" value="1"/>
</dbReference>
<name>A0A0M8MTI1_9BASI</name>
<dbReference type="NCBIfam" id="TIGR00296">
    <property type="entry name" value="TIGR00296 family protein"/>
    <property type="match status" value="1"/>
</dbReference>
<dbReference type="GeneID" id="28726599"/>
<dbReference type="Pfam" id="PF01871">
    <property type="entry name" value="AMMECR1"/>
    <property type="match status" value="1"/>
</dbReference>
<dbReference type="RefSeq" id="XP_017991102.1">
    <property type="nucleotide sequence ID" value="XM_018134724.1"/>
</dbReference>
<feature type="domain" description="AMMECR1" evidence="1">
    <location>
        <begin position="1"/>
        <end position="208"/>
    </location>
</feature>
<proteinExistence type="predicted"/>
<dbReference type="InterPro" id="IPR027485">
    <property type="entry name" value="AMMECR1_N"/>
</dbReference>
<dbReference type="STRING" id="77020.A0A0M8MTI1"/>
<comment type="caution">
    <text evidence="2">The sequence shown here is derived from an EMBL/GenBank/DDBJ whole genome shotgun (WGS) entry which is preliminary data.</text>
</comment>